<keyword evidence="1" id="KW-0472">Membrane</keyword>
<feature type="transmembrane region" description="Helical" evidence="1">
    <location>
        <begin position="358"/>
        <end position="381"/>
    </location>
</feature>
<dbReference type="Proteomes" id="UP000425178">
    <property type="component" value="Chromosome"/>
</dbReference>
<name>A0A6B8WFL2_9CORY</name>
<feature type="transmembrane region" description="Helical" evidence="1">
    <location>
        <begin position="138"/>
        <end position="162"/>
    </location>
</feature>
<feature type="transmembrane region" description="Helical" evidence="1">
    <location>
        <begin position="515"/>
        <end position="538"/>
    </location>
</feature>
<keyword evidence="3" id="KW-1185">Reference proteome</keyword>
<dbReference type="AlphaFoldDB" id="A0A6B8WFL2"/>
<feature type="transmembrane region" description="Helical" evidence="1">
    <location>
        <begin position="168"/>
        <end position="189"/>
    </location>
</feature>
<proteinExistence type="predicted"/>
<dbReference type="KEGG" id="ccoe:CETAM_11120"/>
<dbReference type="RefSeq" id="WP_156228898.1">
    <property type="nucleotide sequence ID" value="NZ_CP046453.1"/>
</dbReference>
<feature type="transmembrane region" description="Helical" evidence="1">
    <location>
        <begin position="30"/>
        <end position="52"/>
    </location>
</feature>
<organism evidence="2 3">
    <name type="scientific">Corynebacterium comes</name>
    <dbReference type="NCBI Taxonomy" id="2675218"/>
    <lineage>
        <taxon>Bacteria</taxon>
        <taxon>Bacillati</taxon>
        <taxon>Actinomycetota</taxon>
        <taxon>Actinomycetes</taxon>
        <taxon>Mycobacteriales</taxon>
        <taxon>Corynebacteriaceae</taxon>
        <taxon>Corynebacterium</taxon>
    </lineage>
</organism>
<feature type="transmembrane region" description="Helical" evidence="1">
    <location>
        <begin position="87"/>
        <end position="108"/>
    </location>
</feature>
<dbReference type="EMBL" id="CP046453">
    <property type="protein sequence ID" value="QGU05458.1"/>
    <property type="molecule type" value="Genomic_DNA"/>
</dbReference>
<reference evidence="2 3" key="1">
    <citation type="journal article" date="2021" name="Int. J. Syst. Evol. Microbiol.">
        <title>Classification of three corynebacterial strains isolated from a small paddock in North Rhine-Westphalia: proposal of &lt;i&gt;Corynebacterium kalinowskii&lt;/i&gt; sp. nov., &lt;i&gt;Corynebacterium comes&lt;/i&gt; sp. nov. and &lt;i&gt;Corynebacterium occultum&lt;/i&gt; sp. nov.</title>
        <authorList>
            <person name="Schaffert L."/>
            <person name="Ruwe M."/>
            <person name="Milse J."/>
            <person name="Hanuschka K."/>
            <person name="Ortseifen V."/>
            <person name="Droste J."/>
            <person name="Brandt D."/>
            <person name="Schl L."/>
            <person name="Kutter Y."/>
            <person name="Vinke S."/>
            <person name="Vieh P."/>
            <person name="Jacob L."/>
            <person name="L N.C."/>
            <person name="Schulte-Berndt E."/>
            <person name="Hain C."/>
            <person name="Linder M."/>
            <person name="Schmidt P."/>
            <person name="Wollenschl L."/>
            <person name="Luttermann T."/>
            <person name="Thieme E."/>
            <person name="Hassa J."/>
            <person name="Haak M."/>
            <person name="Wittchen M."/>
            <person name="Mentz A."/>
            <person name="Persicke M."/>
            <person name="Busche T."/>
            <person name="R C."/>
        </authorList>
    </citation>
    <scope>NUCLEOTIDE SEQUENCE [LARGE SCALE GENOMIC DNA]</scope>
    <source>
        <strain evidence="2 3">2019</strain>
    </source>
</reference>
<sequence>MITTTTGQTGPLTGTGTLLRFMLRRDRWRLPAWVLGLTLLMVYFSTALGIVLDEESLVGMAQLASSPITALVGGPGYGFDAITVPRFLAGLYGTYLMLGAALMSILTISRHTRAEEQSGRAELVLAGVVGRHAQPTAALILTVLMNVLVGVLMTGVVLTAPLEPTPELLPTILFTTSIATVGIAFAGVATTTAQLSPYSRTCTSLAGIVLAVVFIIRGLGDMSRVQGGDLAWLSWLSPIGWAQQTAPYTLNRWWPLILLLAFAILTSVLGFRLRARRDLGAGVLADRPGNEQAPAWLGTPLALAYRLQRGTLIGWSVAISVAGLVFGAFAQTIEDSAGNMPPEILAVMGGTTAITEGYLGFMSVYFALMFAVYGILAVTALRGEETGQRTEPILATAVGRVGWALSWVAVTAAGALWLSVLAGVAEALGAVLVTGEWSLFWPVVLGHSVQFAPVWLFIGLATALYGLAPRLVGLVWLVFIAGSVLSMFGRMLELSQSWLNLSPFEHVGQHPATEVGWTGVALLAASGVLLSLLGALAFRRRDLTAT</sequence>
<feature type="transmembrane region" description="Helical" evidence="1">
    <location>
        <begin position="393"/>
        <end position="419"/>
    </location>
</feature>
<keyword evidence="1" id="KW-0812">Transmembrane</keyword>
<evidence type="ECO:0000313" key="2">
    <source>
        <dbReference type="EMBL" id="QGU05458.1"/>
    </source>
</evidence>
<feature type="transmembrane region" description="Helical" evidence="1">
    <location>
        <begin position="439"/>
        <end position="464"/>
    </location>
</feature>
<accession>A0A6B8WFL2</accession>
<evidence type="ECO:0008006" key="4">
    <source>
        <dbReference type="Google" id="ProtNLM"/>
    </source>
</evidence>
<evidence type="ECO:0000313" key="3">
    <source>
        <dbReference type="Proteomes" id="UP000425178"/>
    </source>
</evidence>
<feature type="transmembrane region" description="Helical" evidence="1">
    <location>
        <begin position="201"/>
        <end position="220"/>
    </location>
</feature>
<keyword evidence="1" id="KW-1133">Transmembrane helix</keyword>
<protein>
    <recommendedName>
        <fullName evidence="4">ABC transporter permease</fullName>
    </recommendedName>
</protein>
<feature type="transmembrane region" description="Helical" evidence="1">
    <location>
        <begin position="253"/>
        <end position="271"/>
    </location>
</feature>
<evidence type="ECO:0000256" key="1">
    <source>
        <dbReference type="SAM" id="Phobius"/>
    </source>
</evidence>
<feature type="transmembrane region" description="Helical" evidence="1">
    <location>
        <begin position="471"/>
        <end position="492"/>
    </location>
</feature>
<feature type="transmembrane region" description="Helical" evidence="1">
    <location>
        <begin position="312"/>
        <end position="333"/>
    </location>
</feature>
<gene>
    <name evidence="2" type="ORF">CETAM_11120</name>
</gene>